<dbReference type="InterPro" id="IPR004843">
    <property type="entry name" value="Calcineurin-like_PHP"/>
</dbReference>
<sequence>MPRLLVVADLHHDRWAAARRDPLALMPPGWFGQFDMVILSGDVVDKPKVRLAPALEQIGRHIPLDRLQVFPGNHCFYDQVLDGEDRLARIVTTAGAHYAQGTLWGGYRPTRGSRALDVRLERGDEPRRSP</sequence>
<dbReference type="AlphaFoldDB" id="A0A316GCR1"/>
<feature type="domain" description="Calcineurin-like phosphoesterase" evidence="1">
    <location>
        <begin position="3"/>
        <end position="89"/>
    </location>
</feature>
<reference evidence="2 3" key="1">
    <citation type="submission" date="2018-05" db="EMBL/GenBank/DDBJ databases">
        <title>Genomic Encyclopedia of Type Strains, Phase IV (KMG-IV): sequencing the most valuable type-strain genomes for metagenomic binning, comparative biology and taxonomic classification.</title>
        <authorList>
            <person name="Goeker M."/>
        </authorList>
    </citation>
    <scope>NUCLEOTIDE SEQUENCE [LARGE SCALE GENOMIC DNA]</scope>
    <source>
        <strain evidence="2 3">DSM 16097</strain>
    </source>
</reference>
<dbReference type="Pfam" id="PF00149">
    <property type="entry name" value="Metallophos"/>
    <property type="match status" value="1"/>
</dbReference>
<protein>
    <submittedName>
        <fullName evidence="2">Calcineurin-like phosphoesterase family protein</fullName>
    </submittedName>
</protein>
<dbReference type="InterPro" id="IPR029052">
    <property type="entry name" value="Metallo-depent_PP-like"/>
</dbReference>
<proteinExistence type="predicted"/>
<organism evidence="2 3">
    <name type="scientific">Roseicyclus mahoneyensis</name>
    <dbReference type="NCBI Taxonomy" id="164332"/>
    <lineage>
        <taxon>Bacteria</taxon>
        <taxon>Pseudomonadati</taxon>
        <taxon>Pseudomonadota</taxon>
        <taxon>Alphaproteobacteria</taxon>
        <taxon>Rhodobacterales</taxon>
        <taxon>Roseobacteraceae</taxon>
        <taxon>Roseicyclus</taxon>
    </lineage>
</organism>
<comment type="caution">
    <text evidence="2">The sequence shown here is derived from an EMBL/GenBank/DDBJ whole genome shotgun (WGS) entry which is preliminary data.</text>
</comment>
<dbReference type="EMBL" id="QGGW01000011">
    <property type="protein sequence ID" value="PWK58005.1"/>
    <property type="molecule type" value="Genomic_DNA"/>
</dbReference>
<dbReference type="RefSeq" id="WP_170119131.1">
    <property type="nucleotide sequence ID" value="NZ_QGGW01000011.1"/>
</dbReference>
<evidence type="ECO:0000313" key="2">
    <source>
        <dbReference type="EMBL" id="PWK58005.1"/>
    </source>
</evidence>
<name>A0A316GCR1_9RHOB</name>
<dbReference type="Proteomes" id="UP000245708">
    <property type="component" value="Unassembled WGS sequence"/>
</dbReference>
<evidence type="ECO:0000313" key="3">
    <source>
        <dbReference type="Proteomes" id="UP000245708"/>
    </source>
</evidence>
<evidence type="ECO:0000259" key="1">
    <source>
        <dbReference type="Pfam" id="PF00149"/>
    </source>
</evidence>
<dbReference type="GO" id="GO:0016787">
    <property type="term" value="F:hydrolase activity"/>
    <property type="evidence" value="ECO:0007669"/>
    <property type="project" value="InterPro"/>
</dbReference>
<accession>A0A316GCR1</accession>
<gene>
    <name evidence="2" type="ORF">C7455_11155</name>
</gene>
<dbReference type="SUPFAM" id="SSF56300">
    <property type="entry name" value="Metallo-dependent phosphatases"/>
    <property type="match status" value="1"/>
</dbReference>
<keyword evidence="3" id="KW-1185">Reference proteome</keyword>